<feature type="region of interest" description="Disordered" evidence="3">
    <location>
        <begin position="486"/>
        <end position="518"/>
    </location>
</feature>
<dbReference type="PANTHER" id="PTHR15081:SF1">
    <property type="entry name" value="NUCLEAR AUTOANTIGENIC SPERM PROTEIN"/>
    <property type="match status" value="1"/>
</dbReference>
<dbReference type="PANTHER" id="PTHR15081">
    <property type="entry name" value="NUCLEAR AUTOANTIGENIC SPERM PROTEIN NASP -RELATED"/>
    <property type="match status" value="1"/>
</dbReference>
<dbReference type="Pfam" id="PF10516">
    <property type="entry name" value="SHNi-TPR"/>
    <property type="match status" value="1"/>
</dbReference>
<dbReference type="Proteomes" id="UP000053664">
    <property type="component" value="Unassembled WGS sequence"/>
</dbReference>
<keyword evidence="1" id="KW-0677">Repeat</keyword>
<gene>
    <name evidence="5" type="ORF">PFL1_05848</name>
</gene>
<dbReference type="eggNOG" id="KOG4563">
    <property type="taxonomic scope" value="Eukaryota"/>
</dbReference>
<dbReference type="HOGENOM" id="CLU_545347_0_0_1"/>
<dbReference type="GO" id="GO:0006335">
    <property type="term" value="P:DNA replication-dependent chromatin assembly"/>
    <property type="evidence" value="ECO:0007669"/>
    <property type="project" value="TreeGrafter"/>
</dbReference>
<dbReference type="InterPro" id="IPR019544">
    <property type="entry name" value="Tetratricopeptide_SHNi-TPR_dom"/>
</dbReference>
<evidence type="ECO:0000313" key="6">
    <source>
        <dbReference type="Proteomes" id="UP000053664"/>
    </source>
</evidence>
<evidence type="ECO:0000313" key="5">
    <source>
        <dbReference type="EMBL" id="EPQ26526.1"/>
    </source>
</evidence>
<accession>A0A061H7I6</accession>
<feature type="region of interest" description="Disordered" evidence="3">
    <location>
        <begin position="395"/>
        <end position="420"/>
    </location>
</feature>
<evidence type="ECO:0000256" key="2">
    <source>
        <dbReference type="ARBA" id="ARBA00022803"/>
    </source>
</evidence>
<protein>
    <recommendedName>
        <fullName evidence="4">Tetratricopeptide SHNi-TPR domain-containing protein</fullName>
    </recommendedName>
</protein>
<feature type="compositionally biased region" description="Low complexity" evidence="3">
    <location>
        <begin position="114"/>
        <end position="130"/>
    </location>
</feature>
<dbReference type="GO" id="GO:0042393">
    <property type="term" value="F:histone binding"/>
    <property type="evidence" value="ECO:0007669"/>
    <property type="project" value="TreeGrafter"/>
</dbReference>
<evidence type="ECO:0000256" key="1">
    <source>
        <dbReference type="ARBA" id="ARBA00022737"/>
    </source>
</evidence>
<sequence>MAFNEQPSQPSGDTPAAATALDQASATTTTASPRELLDTARRAMALKQYDAATDQLATVLELLRDTHGEDHQSLAPILHLYGRALLETAIANSGALGGGGGAKDAPMPSRAKPASTSGAATARGSGSGSAKSKVQDPRFSFSGDAESDDEDDAAEGAEDGAEGGEDEEDDDLGVAFSVLDLARVIYQRALDGDSKQLETLEGAVWDETKVKAELAEVLNDLGDVGLESENFQQASSDYQACLTLLTPLLHPHSRRLADAHLRLGLALEFHPTVSEREGAIRHVKAASGVLATRLAALEERQKTIASLALPSPDAQRVLANAEAARSEKIQEGEGGQEGADQADGKGKGKAPSSAAAGDDDEAARKLEKDDILGMTSDQVTLELKDVREMKEELDTKLDEYESPSGLAKLSGEPEGNAAAAAGFGLGEGMTATSTKAALEQAIADAFLGGAGGSDDAARALSALRSATGSSSSGAASVAVNDLSKMVKRKKKAEPEIEAEAEAQEGKGKKARVDDESEA</sequence>
<dbReference type="EMBL" id="KE361644">
    <property type="protein sequence ID" value="EPQ26526.1"/>
    <property type="molecule type" value="Genomic_DNA"/>
</dbReference>
<dbReference type="KEGG" id="pfp:PFL1_05848"/>
<feature type="region of interest" description="Disordered" evidence="3">
    <location>
        <begin position="318"/>
        <end position="371"/>
    </location>
</feature>
<feature type="compositionally biased region" description="Low complexity" evidence="3">
    <location>
        <begin position="14"/>
        <end position="31"/>
    </location>
</feature>
<dbReference type="SUPFAM" id="SSF48452">
    <property type="entry name" value="TPR-like"/>
    <property type="match status" value="1"/>
</dbReference>
<name>A0A061H7I6_9BASI</name>
<dbReference type="OrthoDB" id="5587616at2759"/>
<organism evidence="5 6">
    <name type="scientific">Pseudozyma flocculosa PF-1</name>
    <dbReference type="NCBI Taxonomy" id="1277687"/>
    <lineage>
        <taxon>Eukaryota</taxon>
        <taxon>Fungi</taxon>
        <taxon>Dikarya</taxon>
        <taxon>Basidiomycota</taxon>
        <taxon>Ustilaginomycotina</taxon>
        <taxon>Ustilaginomycetes</taxon>
        <taxon>Ustilaginales</taxon>
        <taxon>Ustilaginaceae</taxon>
        <taxon>Pseudozyma</taxon>
    </lineage>
</organism>
<dbReference type="GeneID" id="19319932"/>
<feature type="domain" description="Tetratricopeptide SHNi-TPR" evidence="4">
    <location>
        <begin position="215"/>
        <end position="251"/>
    </location>
</feature>
<dbReference type="GO" id="GO:0005654">
    <property type="term" value="C:nucleoplasm"/>
    <property type="evidence" value="ECO:0007669"/>
    <property type="project" value="TreeGrafter"/>
</dbReference>
<dbReference type="InterPro" id="IPR051730">
    <property type="entry name" value="NASP-like"/>
</dbReference>
<dbReference type="AlphaFoldDB" id="A0A061H7I6"/>
<proteinExistence type="predicted"/>
<dbReference type="RefSeq" id="XP_007881576.1">
    <property type="nucleotide sequence ID" value="XM_007883385.1"/>
</dbReference>
<feature type="compositionally biased region" description="Polar residues" evidence="3">
    <location>
        <begin position="1"/>
        <end position="12"/>
    </location>
</feature>
<dbReference type="GO" id="GO:0034080">
    <property type="term" value="P:CENP-A containing chromatin assembly"/>
    <property type="evidence" value="ECO:0007669"/>
    <property type="project" value="TreeGrafter"/>
</dbReference>
<evidence type="ECO:0000259" key="4">
    <source>
        <dbReference type="Pfam" id="PF10516"/>
    </source>
</evidence>
<feature type="compositionally biased region" description="Basic and acidic residues" evidence="3">
    <location>
        <begin position="362"/>
        <end position="371"/>
    </location>
</feature>
<feature type="compositionally biased region" description="Acidic residues" evidence="3">
    <location>
        <begin position="145"/>
        <end position="171"/>
    </location>
</feature>
<feature type="region of interest" description="Disordered" evidence="3">
    <location>
        <begin position="1"/>
        <end position="36"/>
    </location>
</feature>
<feature type="compositionally biased region" description="Basic and acidic residues" evidence="3">
    <location>
        <begin position="503"/>
        <end position="518"/>
    </location>
</feature>
<keyword evidence="2" id="KW-0802">TPR repeat</keyword>
<dbReference type="Gene3D" id="1.25.40.10">
    <property type="entry name" value="Tetratricopeptide repeat domain"/>
    <property type="match status" value="1"/>
</dbReference>
<feature type="region of interest" description="Disordered" evidence="3">
    <location>
        <begin position="97"/>
        <end position="171"/>
    </location>
</feature>
<reference evidence="5 6" key="1">
    <citation type="journal article" date="2013" name="Plant Cell">
        <title>The transition from a phytopathogenic smut ancestor to an anamorphic biocontrol agent deciphered by comparative whole-genome analysis.</title>
        <authorList>
            <person name="Lefebvre F."/>
            <person name="Joly D.L."/>
            <person name="Labbe C."/>
            <person name="Teichmann B."/>
            <person name="Linning R."/>
            <person name="Belzile F."/>
            <person name="Bakkeren G."/>
            <person name="Belanger R.R."/>
        </authorList>
    </citation>
    <scope>NUCLEOTIDE SEQUENCE [LARGE SCALE GENOMIC DNA]</scope>
    <source>
        <strain evidence="5 6">PF-1</strain>
    </source>
</reference>
<evidence type="ECO:0000256" key="3">
    <source>
        <dbReference type="SAM" id="MobiDB-lite"/>
    </source>
</evidence>
<dbReference type="InterPro" id="IPR011990">
    <property type="entry name" value="TPR-like_helical_dom_sf"/>
</dbReference>